<dbReference type="CDD" id="cd04730">
    <property type="entry name" value="NPD_like"/>
    <property type="match status" value="1"/>
</dbReference>
<evidence type="ECO:0000313" key="13">
    <source>
        <dbReference type="EMBL" id="ABK74324.1"/>
    </source>
</evidence>
<evidence type="ECO:0000256" key="10">
    <source>
        <dbReference type="ARBA" id="ARBA00023033"/>
    </source>
</evidence>
<keyword evidence="5" id="KW-0216">Detoxification</keyword>
<keyword evidence="14" id="KW-1185">Reference proteome</keyword>
<comment type="catalytic activity">
    <reaction evidence="12">
        <text>3 propionate 3-nitronate + 3 O2 + H2O = 3 3-oxopropanoate + 2 nitrate + nitrite + H2O2 + 3 H(+)</text>
        <dbReference type="Rhea" id="RHEA:57332"/>
        <dbReference type="ChEBI" id="CHEBI:15377"/>
        <dbReference type="ChEBI" id="CHEBI:15378"/>
        <dbReference type="ChEBI" id="CHEBI:15379"/>
        <dbReference type="ChEBI" id="CHEBI:16240"/>
        <dbReference type="ChEBI" id="CHEBI:16301"/>
        <dbReference type="ChEBI" id="CHEBI:17632"/>
        <dbReference type="ChEBI" id="CHEBI:33190"/>
        <dbReference type="ChEBI" id="CHEBI:136067"/>
    </reaction>
</comment>
<dbReference type="PATRIC" id="fig|246196.19.peg.4849"/>
<evidence type="ECO:0000256" key="6">
    <source>
        <dbReference type="ARBA" id="ARBA00022630"/>
    </source>
</evidence>
<keyword evidence="10" id="KW-0503">Monooxygenase</keyword>
<dbReference type="Proteomes" id="UP000000757">
    <property type="component" value="Chromosome"/>
</dbReference>
<dbReference type="InterPro" id="IPR013785">
    <property type="entry name" value="Aldolase_TIM"/>
</dbReference>
<evidence type="ECO:0000256" key="3">
    <source>
        <dbReference type="ARBA" id="ARBA00009881"/>
    </source>
</evidence>
<gene>
    <name evidence="13" type="ordered locus">MSMEG_4971</name>
</gene>
<dbReference type="PANTHER" id="PTHR42747:SF3">
    <property type="entry name" value="NITRONATE MONOOXYGENASE-RELATED"/>
    <property type="match status" value="1"/>
</dbReference>
<evidence type="ECO:0000256" key="7">
    <source>
        <dbReference type="ARBA" id="ARBA00022643"/>
    </source>
</evidence>
<dbReference type="eggNOG" id="COG2070">
    <property type="taxonomic scope" value="Bacteria"/>
</dbReference>
<dbReference type="FunFam" id="3.20.20.70:FF:000154">
    <property type="entry name" value="Probable nitronate monooxygenase"/>
    <property type="match status" value="1"/>
</dbReference>
<dbReference type="PaxDb" id="246196-MSMEI_4844"/>
<evidence type="ECO:0000256" key="2">
    <source>
        <dbReference type="ARBA" id="ARBA00003535"/>
    </source>
</evidence>
<dbReference type="GO" id="GO:0000166">
    <property type="term" value="F:nucleotide binding"/>
    <property type="evidence" value="ECO:0007669"/>
    <property type="project" value="UniProtKB-KW"/>
</dbReference>
<comment type="cofactor">
    <cofactor evidence="1">
        <name>FMN</name>
        <dbReference type="ChEBI" id="CHEBI:58210"/>
    </cofactor>
</comment>
<dbReference type="GO" id="GO:0009636">
    <property type="term" value="P:response to toxic substance"/>
    <property type="evidence" value="ECO:0007669"/>
    <property type="project" value="UniProtKB-KW"/>
</dbReference>
<dbReference type="GO" id="GO:0018580">
    <property type="term" value="F:nitronate monooxygenase activity"/>
    <property type="evidence" value="ECO:0007669"/>
    <property type="project" value="InterPro"/>
</dbReference>
<organism evidence="13 14">
    <name type="scientific">Mycolicibacterium smegmatis (strain ATCC 700084 / mc(2)155)</name>
    <name type="common">Mycobacterium smegmatis</name>
    <dbReference type="NCBI Taxonomy" id="246196"/>
    <lineage>
        <taxon>Bacteria</taxon>
        <taxon>Bacillati</taxon>
        <taxon>Actinomycetota</taxon>
        <taxon>Actinomycetes</taxon>
        <taxon>Mycobacteriales</taxon>
        <taxon>Mycobacteriaceae</taxon>
        <taxon>Mycolicibacterium</taxon>
    </lineage>
</organism>
<dbReference type="OrthoDB" id="9778912at2"/>
<evidence type="ECO:0000256" key="12">
    <source>
        <dbReference type="ARBA" id="ARBA00049401"/>
    </source>
</evidence>
<protein>
    <recommendedName>
        <fullName evidence="4">Probable nitronate monooxygenase</fullName>
    </recommendedName>
    <alternativeName>
        <fullName evidence="11">Propionate 3-nitronate monooxygenase</fullName>
    </alternativeName>
</protein>
<dbReference type="InterPro" id="IPR004136">
    <property type="entry name" value="NMO"/>
</dbReference>
<comment type="similarity">
    <text evidence="3">Belongs to the nitronate monooxygenase family. NMO class I subfamily.</text>
</comment>
<evidence type="ECO:0000256" key="8">
    <source>
        <dbReference type="ARBA" id="ARBA00022741"/>
    </source>
</evidence>
<evidence type="ECO:0000256" key="4">
    <source>
        <dbReference type="ARBA" id="ARBA00013457"/>
    </source>
</evidence>
<accession>A0R234</accession>
<evidence type="ECO:0000313" key="14">
    <source>
        <dbReference type="Proteomes" id="UP000000757"/>
    </source>
</evidence>
<name>A0R234_MYCS2</name>
<proteinExistence type="inferred from homology"/>
<dbReference type="EMBL" id="CP000480">
    <property type="protein sequence ID" value="ABK74324.1"/>
    <property type="molecule type" value="Genomic_DNA"/>
</dbReference>
<evidence type="ECO:0000256" key="11">
    <source>
        <dbReference type="ARBA" id="ARBA00031155"/>
    </source>
</evidence>
<dbReference type="Gene3D" id="3.20.20.70">
    <property type="entry name" value="Aldolase class I"/>
    <property type="match status" value="1"/>
</dbReference>
<evidence type="ECO:0000256" key="9">
    <source>
        <dbReference type="ARBA" id="ARBA00023002"/>
    </source>
</evidence>
<reference evidence="13 14" key="1">
    <citation type="submission" date="2006-10" db="EMBL/GenBank/DDBJ databases">
        <authorList>
            <person name="Fleischmann R.D."/>
            <person name="Dodson R.J."/>
            <person name="Haft D.H."/>
            <person name="Merkel J.S."/>
            <person name="Nelson W.C."/>
            <person name="Fraser C.M."/>
        </authorList>
    </citation>
    <scope>NUCLEOTIDE SEQUENCE [LARGE SCALE GENOMIC DNA]</scope>
    <source>
        <strain evidence="14">ATCC 700084 / mc(2)155</strain>
    </source>
</reference>
<keyword evidence="9" id="KW-0560">Oxidoreductase</keyword>
<sequence length="340" mass="34993">MMGDFDLRGLTRPVIVAPMAGGPSTPALAAAGSNAGGLGFIAAGYLTADALAERIKATRELTSEPIGVNLFAPQPSAGTPEQIAAYAQALAGEAERYGVALGEPRYDDDAWAAKLDVVADLRPEVVSFTFGLPDDDEVKRLRQAGITTVATVTSYDEAEQADGRGVDALAVQGPNAGGHRGTFDPAAAPATQSLEELLDDVVAAMDMPVIAAGGLVTADDVAGVLAAGAVAAQLGTAFLLAEEAGSSDVHRAALQNPEFTETVVTRAFSGRYARGLRNRFVVDHEAQAPFGYPEVHYLTSPVRKASVAAGDPHATNIWAGTGFRAIGPGTVAEIMGRLVP</sequence>
<dbReference type="STRING" id="246196.MSMEG_4971"/>
<dbReference type="Pfam" id="PF03060">
    <property type="entry name" value="NMO"/>
    <property type="match status" value="1"/>
</dbReference>
<dbReference type="SUPFAM" id="SSF51412">
    <property type="entry name" value="Inosine monophosphate dehydrogenase (IMPDH)"/>
    <property type="match status" value="1"/>
</dbReference>
<keyword evidence="7" id="KW-0288">FMN</keyword>
<keyword evidence="6" id="KW-0285">Flavoprotein</keyword>
<evidence type="ECO:0000256" key="1">
    <source>
        <dbReference type="ARBA" id="ARBA00001917"/>
    </source>
</evidence>
<dbReference type="AlphaFoldDB" id="A0R234"/>
<comment type="function">
    <text evidence="2">Nitronate monooxygenase that uses molecular oxygen to catalyze the oxidative denitrification of alkyl nitronates. Acts on propionate 3-nitronate (P3N), the presumed physiological substrate. Probably functions in the detoxification of P3N, a metabolic poison produced by plants and fungi as a defense mechanism.</text>
</comment>
<keyword evidence="8" id="KW-0547">Nucleotide-binding</keyword>
<dbReference type="PANTHER" id="PTHR42747">
    <property type="entry name" value="NITRONATE MONOOXYGENASE-RELATED"/>
    <property type="match status" value="1"/>
</dbReference>
<evidence type="ECO:0000256" key="5">
    <source>
        <dbReference type="ARBA" id="ARBA00022575"/>
    </source>
</evidence>
<dbReference type="KEGG" id="msm:MSMEG_4971"/>